<name>A0ABQ5V7X4_9PROT</name>
<feature type="transmembrane region" description="Helical" evidence="2">
    <location>
        <begin position="6"/>
        <end position="24"/>
    </location>
</feature>
<keyword evidence="4" id="KW-1185">Reference proteome</keyword>
<evidence type="ECO:0000256" key="2">
    <source>
        <dbReference type="SAM" id="Phobius"/>
    </source>
</evidence>
<feature type="region of interest" description="Disordered" evidence="1">
    <location>
        <begin position="64"/>
        <end position="133"/>
    </location>
</feature>
<reference evidence="3" key="2">
    <citation type="submission" date="2023-01" db="EMBL/GenBank/DDBJ databases">
        <title>Draft genome sequence of Algimonas ampicilliniresistens strain NBRC 108219.</title>
        <authorList>
            <person name="Sun Q."/>
            <person name="Mori K."/>
        </authorList>
    </citation>
    <scope>NUCLEOTIDE SEQUENCE</scope>
    <source>
        <strain evidence="3">NBRC 108219</strain>
    </source>
</reference>
<dbReference type="RefSeq" id="WP_284389263.1">
    <property type="nucleotide sequence ID" value="NZ_BSNK01000001.1"/>
</dbReference>
<sequence length="237" mass="25737">MVLKFLTAGVISAVLAGGAMYLAMDEETLAKLRAGPEAAPSVPIKPELRSGGSAQDVGVVDRLLGRDQPNAPGQDLATTETPDPLNSRIGQPVEDGTPARKKGWLEDYLPRRDTVPTPRVTVRSPDQPPPVDPAVFDTLIDQAGRLEITDARDDAFLNILHFSLAERRYDVAEGMVERLSSPELRDTARQRIGISHATAGRMDEAFAVLDTVEIKELSDPIRLEIIRSVTATRQPGQ</sequence>
<keyword evidence="2" id="KW-0472">Membrane</keyword>
<accession>A0ABQ5V7X4</accession>
<evidence type="ECO:0000313" key="4">
    <source>
        <dbReference type="Proteomes" id="UP001161391"/>
    </source>
</evidence>
<dbReference type="EMBL" id="BSNK01000001">
    <property type="protein sequence ID" value="GLQ23643.1"/>
    <property type="molecule type" value="Genomic_DNA"/>
</dbReference>
<reference evidence="3" key="1">
    <citation type="journal article" date="2014" name="Int. J. Syst. Evol. Microbiol.">
        <title>Complete genome of a new Firmicutes species belonging to the dominant human colonic microbiota ('Ruminococcus bicirculans') reveals two chromosomes and a selective capacity to utilize plant glucans.</title>
        <authorList>
            <consortium name="NISC Comparative Sequencing Program"/>
            <person name="Wegmann U."/>
            <person name="Louis P."/>
            <person name="Goesmann A."/>
            <person name="Henrissat B."/>
            <person name="Duncan S.H."/>
            <person name="Flint H.J."/>
        </authorList>
    </citation>
    <scope>NUCLEOTIDE SEQUENCE</scope>
    <source>
        <strain evidence="3">NBRC 108219</strain>
    </source>
</reference>
<evidence type="ECO:0000313" key="3">
    <source>
        <dbReference type="EMBL" id="GLQ23643.1"/>
    </source>
</evidence>
<feature type="compositionally biased region" description="Basic and acidic residues" evidence="1">
    <location>
        <begin position="103"/>
        <end position="114"/>
    </location>
</feature>
<dbReference type="Proteomes" id="UP001161391">
    <property type="component" value="Unassembled WGS sequence"/>
</dbReference>
<comment type="caution">
    <text evidence="3">The sequence shown here is derived from an EMBL/GenBank/DDBJ whole genome shotgun (WGS) entry which is preliminary data.</text>
</comment>
<proteinExistence type="predicted"/>
<protein>
    <submittedName>
        <fullName evidence="3">Uncharacterized protein</fullName>
    </submittedName>
</protein>
<keyword evidence="2" id="KW-1133">Transmembrane helix</keyword>
<organism evidence="3 4">
    <name type="scientific">Algimonas ampicilliniresistens</name>
    <dbReference type="NCBI Taxonomy" id="1298735"/>
    <lineage>
        <taxon>Bacteria</taxon>
        <taxon>Pseudomonadati</taxon>
        <taxon>Pseudomonadota</taxon>
        <taxon>Alphaproteobacteria</taxon>
        <taxon>Maricaulales</taxon>
        <taxon>Robiginitomaculaceae</taxon>
        <taxon>Algimonas</taxon>
    </lineage>
</organism>
<gene>
    <name evidence="3" type="ORF">GCM10007853_15170</name>
</gene>
<evidence type="ECO:0000256" key="1">
    <source>
        <dbReference type="SAM" id="MobiDB-lite"/>
    </source>
</evidence>
<keyword evidence="2" id="KW-0812">Transmembrane</keyword>